<name>A0A9P8LHK7_9PEZI</name>
<sequence length="80" mass="8230">KQTPLGLKSILSDVNAGVLGPDDFKEFLIVGDPDIQGLGIPSGAGEPPRSGYRLGSDVIDVLDGNPEDGPGVVDENQDVS</sequence>
<keyword evidence="3" id="KW-1185">Reference proteome</keyword>
<organism evidence="2 3">
    <name type="scientific">Trichoglossum hirsutum</name>
    <dbReference type="NCBI Taxonomy" id="265104"/>
    <lineage>
        <taxon>Eukaryota</taxon>
        <taxon>Fungi</taxon>
        <taxon>Dikarya</taxon>
        <taxon>Ascomycota</taxon>
        <taxon>Pezizomycotina</taxon>
        <taxon>Geoglossomycetes</taxon>
        <taxon>Geoglossales</taxon>
        <taxon>Geoglossaceae</taxon>
        <taxon>Trichoglossum</taxon>
    </lineage>
</organism>
<comment type="caution">
    <text evidence="2">The sequence shown here is derived from an EMBL/GenBank/DDBJ whole genome shotgun (WGS) entry which is preliminary data.</text>
</comment>
<gene>
    <name evidence="2" type="ORF">GP486_001165</name>
</gene>
<feature type="region of interest" description="Disordered" evidence="1">
    <location>
        <begin position="61"/>
        <end position="80"/>
    </location>
</feature>
<evidence type="ECO:0000256" key="1">
    <source>
        <dbReference type="SAM" id="MobiDB-lite"/>
    </source>
</evidence>
<feature type="non-terminal residue" evidence="2">
    <location>
        <position position="1"/>
    </location>
</feature>
<dbReference type="AlphaFoldDB" id="A0A9P8LHK7"/>
<dbReference type="EMBL" id="JAGHQM010000094">
    <property type="protein sequence ID" value="KAH0565448.1"/>
    <property type="molecule type" value="Genomic_DNA"/>
</dbReference>
<reference evidence="2" key="1">
    <citation type="submission" date="2021-03" db="EMBL/GenBank/DDBJ databases">
        <title>Comparative genomics and phylogenomic investigation of the class Geoglossomycetes provide insights into ecological specialization and systematics.</title>
        <authorList>
            <person name="Melie T."/>
            <person name="Pirro S."/>
            <person name="Miller A.N."/>
            <person name="Quandt A."/>
        </authorList>
    </citation>
    <scope>NUCLEOTIDE SEQUENCE</scope>
    <source>
        <strain evidence="2">CAQ_001_2017</strain>
    </source>
</reference>
<proteinExistence type="predicted"/>
<evidence type="ECO:0000313" key="2">
    <source>
        <dbReference type="EMBL" id="KAH0565448.1"/>
    </source>
</evidence>
<accession>A0A9P8LHK7</accession>
<evidence type="ECO:0000313" key="3">
    <source>
        <dbReference type="Proteomes" id="UP000750711"/>
    </source>
</evidence>
<dbReference type="Proteomes" id="UP000750711">
    <property type="component" value="Unassembled WGS sequence"/>
</dbReference>
<protein>
    <submittedName>
        <fullName evidence="2">Uncharacterized protein</fullName>
    </submittedName>
</protein>